<dbReference type="GO" id="GO:0016740">
    <property type="term" value="F:transferase activity"/>
    <property type="evidence" value="ECO:0007669"/>
    <property type="project" value="UniProtKB-KW"/>
</dbReference>
<keyword evidence="1" id="KW-0808">Transferase</keyword>
<dbReference type="EMBL" id="FQWM01000011">
    <property type="protein sequence ID" value="SHH85372.1"/>
    <property type="molecule type" value="Genomic_DNA"/>
</dbReference>
<dbReference type="SUPFAM" id="SSF53756">
    <property type="entry name" value="UDP-Glycosyltransferase/glycogen phosphorylase"/>
    <property type="match status" value="1"/>
</dbReference>
<gene>
    <name evidence="1" type="ORF">SAMN04488044_0080</name>
</gene>
<dbReference type="PANTHER" id="PTHR12526">
    <property type="entry name" value="GLYCOSYLTRANSFERASE"/>
    <property type="match status" value="1"/>
</dbReference>
<protein>
    <submittedName>
        <fullName evidence="1">Glycosyltransferase involved in cell wall bisynthesis</fullName>
    </submittedName>
</protein>
<evidence type="ECO:0000313" key="1">
    <source>
        <dbReference type="EMBL" id="SHH85372.1"/>
    </source>
</evidence>
<name>A0A1M5WD01_9RHOB</name>
<dbReference type="Gene3D" id="3.40.50.2000">
    <property type="entry name" value="Glycogen Phosphorylase B"/>
    <property type="match status" value="2"/>
</dbReference>
<proteinExistence type="predicted"/>
<keyword evidence="2" id="KW-1185">Reference proteome</keyword>
<organism evidence="1 2">
    <name type="scientific">Cognatishimia maritima</name>
    <dbReference type="NCBI Taxonomy" id="870908"/>
    <lineage>
        <taxon>Bacteria</taxon>
        <taxon>Pseudomonadati</taxon>
        <taxon>Pseudomonadota</taxon>
        <taxon>Alphaproteobacteria</taxon>
        <taxon>Rhodobacterales</taxon>
        <taxon>Paracoccaceae</taxon>
        <taxon>Cognatishimia</taxon>
    </lineage>
</organism>
<dbReference type="Proteomes" id="UP000184211">
    <property type="component" value="Unassembled WGS sequence"/>
</dbReference>
<dbReference type="STRING" id="870908.SAMN04488044_0080"/>
<sequence>MKVAQAKLKSTLRKIAIVGPLPPIKSGIARHTSALTEALLADSANEVRVWGFKRQYPGWLYPGGDERDASLSSPTFRYEETVDGVNPASWFHTAHAIQKFTPDILVSPAWTFTTAPALGYIAKKARQHGARSYVVVHNVADHEQASWKSMLSRCQLSNADKFITHSQALAKSLSELQPGTPSVFSPHPVFDTLPQPEGRLTREQNIELLFFGIIRPYKGLDLLLKAIAKSGRRDLRLTIAGQFWQNEKDTTELIDRLGISDLVELRSRFIDDREAAALFQRADAVVLPYRSVTGSGVVATAFHYGRAVIATRLPGFAEIVKDGETGWLFSPNSIDELADHIWGMTRAQTDPAGIAAKQFGQRFTWEKFASLVVA</sequence>
<reference evidence="2" key="1">
    <citation type="submission" date="2016-11" db="EMBL/GenBank/DDBJ databases">
        <authorList>
            <person name="Varghese N."/>
            <person name="Submissions S."/>
        </authorList>
    </citation>
    <scope>NUCLEOTIDE SEQUENCE [LARGE SCALE GENOMIC DNA]</scope>
    <source>
        <strain evidence="2">DSM 28223</strain>
    </source>
</reference>
<evidence type="ECO:0000313" key="2">
    <source>
        <dbReference type="Proteomes" id="UP000184211"/>
    </source>
</evidence>
<dbReference type="Pfam" id="PF13692">
    <property type="entry name" value="Glyco_trans_1_4"/>
    <property type="match status" value="1"/>
</dbReference>
<dbReference type="AlphaFoldDB" id="A0A1M5WD01"/>
<accession>A0A1M5WD01</accession>